<evidence type="ECO:0000259" key="4">
    <source>
        <dbReference type="Pfam" id="PF08241"/>
    </source>
</evidence>
<keyword evidence="2" id="KW-0489">Methyltransferase</keyword>
<dbReference type="EMBL" id="PEZH01000025">
    <property type="protein sequence ID" value="PIS15154.1"/>
    <property type="molecule type" value="Genomic_DNA"/>
</dbReference>
<comment type="caution">
    <text evidence="5">The sequence shown here is derived from an EMBL/GenBank/DDBJ whole genome shotgun (WGS) entry which is preliminary data.</text>
</comment>
<reference evidence="6" key="1">
    <citation type="submission" date="2017-09" db="EMBL/GenBank/DDBJ databases">
        <title>Depth-based differentiation of microbial function through sediment-hosted aquifers and enrichment of novel symbionts in the deep terrestrial subsurface.</title>
        <authorList>
            <person name="Probst A.J."/>
            <person name="Ladd B."/>
            <person name="Jarett J.K."/>
            <person name="Geller-Mcgrath D.E."/>
            <person name="Sieber C.M.K."/>
            <person name="Emerson J.B."/>
            <person name="Anantharaman K."/>
            <person name="Thomas B.C."/>
            <person name="Malmstrom R."/>
            <person name="Stieglmeier M."/>
            <person name="Klingl A."/>
            <person name="Woyke T."/>
            <person name="Ryan C.M."/>
            <person name="Banfield J.F."/>
        </authorList>
    </citation>
    <scope>NUCLEOTIDE SEQUENCE [LARGE SCALE GENOMIC DNA]</scope>
</reference>
<dbReference type="InterPro" id="IPR013216">
    <property type="entry name" value="Methyltransf_11"/>
</dbReference>
<name>A0A2H0WR58_9BACT</name>
<evidence type="ECO:0000313" key="6">
    <source>
        <dbReference type="Proteomes" id="UP000231282"/>
    </source>
</evidence>
<gene>
    <name evidence="5" type="ORF">COT63_01470</name>
</gene>
<accession>A0A2H0WR58</accession>
<dbReference type="Gene3D" id="3.40.50.150">
    <property type="entry name" value="Vaccinia Virus protein VP39"/>
    <property type="match status" value="1"/>
</dbReference>
<evidence type="ECO:0000256" key="3">
    <source>
        <dbReference type="ARBA" id="ARBA00022679"/>
    </source>
</evidence>
<dbReference type="GO" id="GO:0032259">
    <property type="term" value="P:methylation"/>
    <property type="evidence" value="ECO:0007669"/>
    <property type="project" value="UniProtKB-KW"/>
</dbReference>
<proteinExistence type="inferred from homology"/>
<sequence length="253" mass="29393">MDTYYDFYDYHYYWQNRQYENQAEKIALQKLFKLIPQKKKKNILDVGAGFGRHTLLYAPLFKKVILLEPSLKLLQEAKKNLKNLSNLTFKRGTAQKLPYPEQSVNTVLMIRVIHHLNNLSPIFQEISRVLVPNGTLILEFANKTHFKAKTKAIISGNLTFLNNLAPVDQRSRKNIKERSILFLNHHPKAIEKNLQENNLKIIKKLSVSNFRSPTLKKILPINCLLFLEKITQSILAPLNFGPSIFLLARKTNR</sequence>
<keyword evidence="3" id="KW-0808">Transferase</keyword>
<dbReference type="SUPFAM" id="SSF53335">
    <property type="entry name" value="S-adenosyl-L-methionine-dependent methyltransferases"/>
    <property type="match status" value="1"/>
</dbReference>
<evidence type="ECO:0000313" key="5">
    <source>
        <dbReference type="EMBL" id="PIS15154.1"/>
    </source>
</evidence>
<dbReference type="CDD" id="cd02440">
    <property type="entry name" value="AdoMet_MTases"/>
    <property type="match status" value="1"/>
</dbReference>
<evidence type="ECO:0000256" key="2">
    <source>
        <dbReference type="ARBA" id="ARBA00022603"/>
    </source>
</evidence>
<organism evidence="5 6">
    <name type="scientific">Candidatus Shapirobacteria bacterium CG09_land_8_20_14_0_10_38_17</name>
    <dbReference type="NCBI Taxonomy" id="1974884"/>
    <lineage>
        <taxon>Bacteria</taxon>
        <taxon>Candidatus Shapironibacteriota</taxon>
    </lineage>
</organism>
<dbReference type="Pfam" id="PF08241">
    <property type="entry name" value="Methyltransf_11"/>
    <property type="match status" value="1"/>
</dbReference>
<dbReference type="PANTHER" id="PTHR44942:SF4">
    <property type="entry name" value="METHYLTRANSFERASE TYPE 11 DOMAIN-CONTAINING PROTEIN"/>
    <property type="match status" value="1"/>
</dbReference>
<dbReference type="AlphaFoldDB" id="A0A2H0WR58"/>
<dbReference type="PANTHER" id="PTHR44942">
    <property type="entry name" value="METHYLTRANSF_11 DOMAIN-CONTAINING PROTEIN"/>
    <property type="match status" value="1"/>
</dbReference>
<dbReference type="InterPro" id="IPR051052">
    <property type="entry name" value="Diverse_substrate_MTase"/>
</dbReference>
<dbReference type="GO" id="GO:0008757">
    <property type="term" value="F:S-adenosylmethionine-dependent methyltransferase activity"/>
    <property type="evidence" value="ECO:0007669"/>
    <property type="project" value="InterPro"/>
</dbReference>
<dbReference type="InterPro" id="IPR029063">
    <property type="entry name" value="SAM-dependent_MTases_sf"/>
</dbReference>
<protein>
    <recommendedName>
        <fullName evidence="4">Methyltransferase type 11 domain-containing protein</fullName>
    </recommendedName>
</protein>
<comment type="similarity">
    <text evidence="1">Belongs to the methyltransferase superfamily.</text>
</comment>
<feature type="domain" description="Methyltransferase type 11" evidence="4">
    <location>
        <begin position="44"/>
        <end position="138"/>
    </location>
</feature>
<dbReference type="Proteomes" id="UP000231282">
    <property type="component" value="Unassembled WGS sequence"/>
</dbReference>
<evidence type="ECO:0000256" key="1">
    <source>
        <dbReference type="ARBA" id="ARBA00008361"/>
    </source>
</evidence>